<feature type="compositionally biased region" description="Low complexity" evidence="1">
    <location>
        <begin position="266"/>
        <end position="277"/>
    </location>
</feature>
<evidence type="ECO:0000256" key="1">
    <source>
        <dbReference type="SAM" id="MobiDB-lite"/>
    </source>
</evidence>
<organism evidence="4 5">
    <name type="scientific">Streptomyces scabiei</name>
    <dbReference type="NCBI Taxonomy" id="1930"/>
    <lineage>
        <taxon>Bacteria</taxon>
        <taxon>Bacillati</taxon>
        <taxon>Actinomycetota</taxon>
        <taxon>Actinomycetes</taxon>
        <taxon>Kitasatosporales</taxon>
        <taxon>Streptomycetaceae</taxon>
        <taxon>Streptomyces</taxon>
    </lineage>
</organism>
<evidence type="ECO:0000313" key="4">
    <source>
        <dbReference type="EMBL" id="GAQ61612.1"/>
    </source>
</evidence>
<comment type="caution">
    <text evidence="4">The sequence shown here is derived from an EMBL/GenBank/DDBJ whole genome shotgun (WGS) entry which is preliminary data.</text>
</comment>
<gene>
    <name evidence="4" type="ORF">SsS58_01962</name>
</gene>
<dbReference type="InterPro" id="IPR010259">
    <property type="entry name" value="S8pro/Inhibitor_I9"/>
</dbReference>
<dbReference type="AlphaFoldDB" id="A0A117ED95"/>
<evidence type="ECO:0000256" key="2">
    <source>
        <dbReference type="SAM" id="SignalP"/>
    </source>
</evidence>
<feature type="compositionally biased region" description="Pro residues" evidence="1">
    <location>
        <begin position="196"/>
        <end position="206"/>
    </location>
</feature>
<feature type="domain" description="Inhibitor I9" evidence="3">
    <location>
        <begin position="51"/>
        <end position="151"/>
    </location>
</feature>
<reference evidence="5" key="1">
    <citation type="submission" date="2015-11" db="EMBL/GenBank/DDBJ databases">
        <authorList>
            <consortium name="Cross-ministerial Strategic Innovation Promotion Program (SIP) consortium"/>
            <person name="Tomihama T."/>
            <person name="Ikenaga M."/>
            <person name="Sakai M."/>
            <person name="Okubo T."/>
            <person name="Ikeda S."/>
        </authorList>
    </citation>
    <scope>NUCLEOTIDE SEQUENCE [LARGE SCALE GENOMIC DNA]</scope>
    <source>
        <strain evidence="5">S58</strain>
    </source>
</reference>
<dbReference type="EMBL" id="BCMM01000007">
    <property type="protein sequence ID" value="GAQ61612.1"/>
    <property type="molecule type" value="Genomic_DNA"/>
</dbReference>
<dbReference type="InterPro" id="IPR037045">
    <property type="entry name" value="S8pro/Inhibitor_I9_sf"/>
</dbReference>
<evidence type="ECO:0000259" key="3">
    <source>
        <dbReference type="Pfam" id="PF05922"/>
    </source>
</evidence>
<sequence>MTNHHIHPRAAVTLLAPLLAGAMTVTAVIAPTFTADAGSAPGGGSPGAGTYIVKLADAPVAAYEGGLPRLKRTAPPVGGRLDADSATVRIYVAHLDDRRERILDTVPGVESLYDYVYTFNGFAAELTGRQAAKLAATPGVVSVTRNTVTQLTDTRPDHGPGTEADGRAETYVRVEAGGGTGDGAGGAADGGVKVPAPAPGPAPALPLAPEAQRSAITKPAAAAGDKGVTTGTPRAPRAEAPGLSGAQWFGAARPDPDGVDIPSAMGTDSHGTHTGTTAAGNHVGAWADAGSDEQVDLPPGDYDVYVVYVVQYDLPAGTTSRRYTLWSRKVGQGAPVVTPAGQTVSAGDHPKVTVAWPDAVRGERYVGVVEFGDGSATVRHTPLTITP</sequence>
<dbReference type="Gene3D" id="3.30.70.80">
    <property type="entry name" value="Peptidase S8 propeptide/proteinase inhibitor I9"/>
    <property type="match status" value="1"/>
</dbReference>
<keyword evidence="2" id="KW-0732">Signal</keyword>
<dbReference type="Pfam" id="PF05922">
    <property type="entry name" value="Inhibitor_I9"/>
    <property type="match status" value="1"/>
</dbReference>
<feature type="region of interest" description="Disordered" evidence="1">
    <location>
        <begin position="175"/>
        <end position="277"/>
    </location>
</feature>
<protein>
    <submittedName>
        <fullName evidence="4">Peptidase inhibitor I9</fullName>
    </submittedName>
</protein>
<dbReference type="OrthoDB" id="614750at2"/>
<evidence type="ECO:0000313" key="5">
    <source>
        <dbReference type="Proteomes" id="UP000067448"/>
    </source>
</evidence>
<accession>A0A117ED95</accession>
<feature type="chain" id="PRO_5039661199" evidence="2">
    <location>
        <begin position="28"/>
        <end position="387"/>
    </location>
</feature>
<feature type="signal peptide" evidence="2">
    <location>
        <begin position="1"/>
        <end position="27"/>
    </location>
</feature>
<dbReference type="RefSeq" id="WP_059079520.1">
    <property type="nucleotide sequence ID" value="NZ_BCMM01000007.1"/>
</dbReference>
<feature type="compositionally biased region" description="Gly residues" evidence="1">
    <location>
        <begin position="176"/>
        <end position="189"/>
    </location>
</feature>
<reference evidence="4 5" key="2">
    <citation type="journal article" date="2016" name="Genome Announc.">
        <title>Draft Genome Sequences of Streptomyces scabiei S58, Streptomyces turgidiscabies T45, and Streptomyces acidiscabies a10, the Pathogens of Potato Common Scab, Isolated in Japan.</title>
        <authorList>
            <person name="Tomihama T."/>
            <person name="Nishi Y."/>
            <person name="Sakai M."/>
            <person name="Ikenaga M."/>
            <person name="Okubo T."/>
            <person name="Ikeda S."/>
        </authorList>
    </citation>
    <scope>NUCLEOTIDE SEQUENCE [LARGE SCALE GENOMIC DNA]</scope>
    <source>
        <strain evidence="4 5">S58</strain>
    </source>
</reference>
<proteinExistence type="predicted"/>
<reference evidence="5" key="3">
    <citation type="submission" date="2016-02" db="EMBL/GenBank/DDBJ databases">
        <title>Draft genome of pathogenic Streptomyces sp. in Japan.</title>
        <authorList>
            <person name="Tomihama T."/>
            <person name="Ikenaga M."/>
            <person name="Sakai M."/>
            <person name="Okubo T."/>
            <person name="Ikeda S."/>
        </authorList>
    </citation>
    <scope>NUCLEOTIDE SEQUENCE [LARGE SCALE GENOMIC DNA]</scope>
    <source>
        <strain evidence="5">S58</strain>
    </source>
</reference>
<name>A0A117ED95_STRSC</name>
<dbReference type="Proteomes" id="UP000067448">
    <property type="component" value="Unassembled WGS sequence"/>
</dbReference>